<evidence type="ECO:0000313" key="4">
    <source>
        <dbReference type="EMBL" id="KII69268.1"/>
    </source>
</evidence>
<evidence type="ECO:0000256" key="3">
    <source>
        <dbReference type="PIRNR" id="PIRNR018497"/>
    </source>
</evidence>
<protein>
    <recommendedName>
        <fullName evidence="3">V-type proton ATPase subunit</fullName>
    </recommendedName>
</protein>
<dbReference type="AlphaFoldDB" id="A0A0C2JIT2"/>
<comment type="function">
    <text evidence="3">Subunit of the V0 complex of vacuolar(H+)-ATPase (V-ATPase), a multisubunit enzyme composed of a peripheral complex (V1) that hydrolyzes ATP and a membrane integral complex (V0) that translocates protons. V-ATPase is responsible for acidifying and maintaining the pH of intracellular compartments and in some cell types, is targeted to the plasma membrane, where it is responsible for acidifying the extracellular environment.</text>
</comment>
<dbReference type="Proteomes" id="UP000031668">
    <property type="component" value="Unassembled WGS sequence"/>
</dbReference>
<dbReference type="InterPro" id="IPR036079">
    <property type="entry name" value="ATPase_csu/dsu_sf"/>
</dbReference>
<keyword evidence="3" id="KW-0375">Hydrogen ion transport</keyword>
<organism evidence="4 5">
    <name type="scientific">Thelohanellus kitauei</name>
    <name type="common">Myxosporean</name>
    <dbReference type="NCBI Taxonomy" id="669202"/>
    <lineage>
        <taxon>Eukaryota</taxon>
        <taxon>Metazoa</taxon>
        <taxon>Cnidaria</taxon>
        <taxon>Myxozoa</taxon>
        <taxon>Myxosporea</taxon>
        <taxon>Bivalvulida</taxon>
        <taxon>Platysporina</taxon>
        <taxon>Myxobolidae</taxon>
        <taxon>Thelohanellus</taxon>
    </lineage>
</organism>
<name>A0A0C2JIT2_THEKT</name>
<evidence type="ECO:0000256" key="1">
    <source>
        <dbReference type="ARBA" id="ARBA00022448"/>
    </source>
</evidence>
<keyword evidence="5" id="KW-1185">Reference proteome</keyword>
<reference evidence="4 5" key="1">
    <citation type="journal article" date="2014" name="Genome Biol. Evol.">
        <title>The genome of the myxosporean Thelohanellus kitauei shows adaptations to nutrient acquisition within its fish host.</title>
        <authorList>
            <person name="Yang Y."/>
            <person name="Xiong J."/>
            <person name="Zhou Z."/>
            <person name="Huo F."/>
            <person name="Miao W."/>
            <person name="Ran C."/>
            <person name="Liu Y."/>
            <person name="Zhang J."/>
            <person name="Feng J."/>
            <person name="Wang M."/>
            <person name="Wang M."/>
            <person name="Wang L."/>
            <person name="Yao B."/>
        </authorList>
    </citation>
    <scope>NUCLEOTIDE SEQUENCE [LARGE SCALE GENOMIC DNA]</scope>
    <source>
        <strain evidence="4">Wuqing</strain>
    </source>
</reference>
<keyword evidence="2 3" id="KW-0406">Ion transport</keyword>
<evidence type="ECO:0000313" key="5">
    <source>
        <dbReference type="Proteomes" id="UP000031668"/>
    </source>
</evidence>
<accession>A0A0C2JIT2</accession>
<evidence type="ECO:0000256" key="2">
    <source>
        <dbReference type="ARBA" id="ARBA00023065"/>
    </source>
</evidence>
<gene>
    <name evidence="4" type="ORF">RF11_02930</name>
</gene>
<dbReference type="Gene3D" id="1.10.132.50">
    <property type="entry name" value="ATP synthase (C/AC39) subunit, domain 3"/>
    <property type="match status" value="1"/>
</dbReference>
<proteinExistence type="inferred from homology"/>
<dbReference type="InterPro" id="IPR002843">
    <property type="entry name" value="ATPase_V0-cplx_csu/dsu"/>
</dbReference>
<comment type="similarity">
    <text evidence="3">Belongs to the V-ATPase V0D/AC39 subunit family.</text>
</comment>
<dbReference type="OrthoDB" id="10250083at2759"/>
<comment type="caution">
    <text evidence="4">The sequence shown here is derived from an EMBL/GenBank/DDBJ whole genome shotgun (WGS) entry which is preliminary data.</text>
</comment>
<dbReference type="OMA" id="MTYGYMI"/>
<dbReference type="InterPro" id="IPR044911">
    <property type="entry name" value="V-type_ATPase_csu/dsu_dom_3"/>
</dbReference>
<dbReference type="SUPFAM" id="SSF103486">
    <property type="entry name" value="V-type ATP synthase subunit C"/>
    <property type="match status" value="1"/>
</dbReference>
<dbReference type="GO" id="GO:0046961">
    <property type="term" value="F:proton-transporting ATPase activity, rotational mechanism"/>
    <property type="evidence" value="ECO:0007669"/>
    <property type="project" value="InterPro"/>
</dbReference>
<comment type="subunit">
    <text evidence="3">V-ATPase is a heteromultimeric enzyme made up of two complexes: the ATP-hydrolytic V1 complex and the proton translocation V0 complex.</text>
</comment>
<keyword evidence="1 3" id="KW-0813">Transport</keyword>
<dbReference type="Pfam" id="PF01992">
    <property type="entry name" value="vATP-synt_AC39"/>
    <property type="match status" value="1"/>
</dbReference>
<dbReference type="PANTHER" id="PTHR11028">
    <property type="entry name" value="VACUOLAR ATP SYNTHASE SUBUNIT AC39"/>
    <property type="match status" value="1"/>
</dbReference>
<sequence>MDYLSFNSEFGYLEALVRGYKSTMLTKKDYQNMVQSENLDDIKLNLMTTEYAAYVANLASPITVQTLEEKINQKMVKEFMYLRSNATEPLSTFLDYVSYGYMINNICLLISGTVNHRSVAELMPRCHPLGMFDQIPTIGLVSSASELYNVILVDTPLAKFFAPCVSEEQFDEMHVEVIRSTVYKTYLEEFFCLCEKIGGTTFEIMKPLLEYESDRRCFSIAMNSLGTLLKKEERLKFFPRCGKLGPTGLNRLAKVDNYDEIKEMTHFYPEYYVIFNDNNHIFQGKTPEDRFFEYDVKINLNSFYQQFSFAVFYSYFKLSEQQHRNIIWISECVSQNNKSQVDEYIAIA</sequence>
<dbReference type="GO" id="GO:0033179">
    <property type="term" value="C:proton-transporting V-type ATPase, V0 domain"/>
    <property type="evidence" value="ECO:0007669"/>
    <property type="project" value="InterPro"/>
</dbReference>
<dbReference type="PIRSF" id="PIRSF018497">
    <property type="entry name" value="V-ATP_synth_D"/>
    <property type="match status" value="1"/>
</dbReference>
<dbReference type="EMBL" id="JWZT01002486">
    <property type="protein sequence ID" value="KII69268.1"/>
    <property type="molecule type" value="Genomic_DNA"/>
</dbReference>
<dbReference type="InterPro" id="IPR016727">
    <property type="entry name" value="ATPase_V0-cplx_dsu"/>
</dbReference>